<dbReference type="AlphaFoldDB" id="A0A7J7P3D6"/>
<keyword evidence="2" id="KW-0547">Nucleotide-binding</keyword>
<dbReference type="GO" id="GO:0003924">
    <property type="term" value="F:GTPase activity"/>
    <property type="evidence" value="ECO:0007669"/>
    <property type="project" value="InterPro"/>
</dbReference>
<keyword evidence="8" id="KW-1185">Reference proteome</keyword>
<dbReference type="CDD" id="cd03688">
    <property type="entry name" value="eIF2_gamma_II"/>
    <property type="match status" value="1"/>
</dbReference>
<dbReference type="OrthoDB" id="1045173at2759"/>
<keyword evidence="1" id="KW-0396">Initiation factor</keyword>
<dbReference type="GO" id="GO:0001731">
    <property type="term" value="P:formation of translation preinitiation complex"/>
    <property type="evidence" value="ECO:0007669"/>
    <property type="project" value="TreeGrafter"/>
</dbReference>
<evidence type="ECO:0000256" key="3">
    <source>
        <dbReference type="ARBA" id="ARBA00022801"/>
    </source>
</evidence>
<dbReference type="InterPro" id="IPR050543">
    <property type="entry name" value="eIF2G"/>
</dbReference>
<evidence type="ECO:0000313" key="7">
    <source>
        <dbReference type="EMBL" id="KAF6173967.1"/>
    </source>
</evidence>
<evidence type="ECO:0000256" key="1">
    <source>
        <dbReference type="ARBA" id="ARBA00022540"/>
    </source>
</evidence>
<feature type="domain" description="Tr-type G" evidence="6">
    <location>
        <begin position="30"/>
        <end position="112"/>
    </location>
</feature>
<dbReference type="FunFam" id="2.40.30.10:FF:000009">
    <property type="entry name" value="Eukaryotic translation initiation factor 2 subunit gamma"/>
    <property type="match status" value="1"/>
</dbReference>
<organism evidence="7 8">
    <name type="scientific">Kingdonia uniflora</name>
    <dbReference type="NCBI Taxonomy" id="39325"/>
    <lineage>
        <taxon>Eukaryota</taxon>
        <taxon>Viridiplantae</taxon>
        <taxon>Streptophyta</taxon>
        <taxon>Embryophyta</taxon>
        <taxon>Tracheophyta</taxon>
        <taxon>Spermatophyta</taxon>
        <taxon>Magnoliopsida</taxon>
        <taxon>Ranunculales</taxon>
        <taxon>Circaeasteraceae</taxon>
        <taxon>Kingdonia</taxon>
    </lineage>
</organism>
<dbReference type="SUPFAM" id="SSF50447">
    <property type="entry name" value="Translation proteins"/>
    <property type="match status" value="1"/>
</dbReference>
<dbReference type="Proteomes" id="UP000541444">
    <property type="component" value="Unassembled WGS sequence"/>
</dbReference>
<keyword evidence="3" id="KW-0378">Hydrolase</keyword>
<dbReference type="PANTHER" id="PTHR42854">
    <property type="entry name" value="EUKARYOTIC TRANSLATION INITIATION FACTOR 2 SUBUNIT 3 FAMILY MEMBER"/>
    <property type="match status" value="1"/>
</dbReference>
<evidence type="ECO:0000313" key="8">
    <source>
        <dbReference type="Proteomes" id="UP000541444"/>
    </source>
</evidence>
<proteinExistence type="predicted"/>
<dbReference type="InterPro" id="IPR027417">
    <property type="entry name" value="P-loop_NTPase"/>
</dbReference>
<evidence type="ECO:0000256" key="4">
    <source>
        <dbReference type="ARBA" id="ARBA00022917"/>
    </source>
</evidence>
<dbReference type="Gene3D" id="2.40.30.10">
    <property type="entry name" value="Translation factors"/>
    <property type="match status" value="1"/>
</dbReference>
<name>A0A7J7P3D6_9MAGN</name>
<evidence type="ECO:0000256" key="5">
    <source>
        <dbReference type="ARBA" id="ARBA00023134"/>
    </source>
</evidence>
<dbReference type="PANTHER" id="PTHR42854:SF3">
    <property type="entry name" value="EUKARYOTIC TRANSLATION INITIATION FACTOR 2 SUBUNIT 3-RELATED"/>
    <property type="match status" value="1"/>
</dbReference>
<dbReference type="GO" id="GO:0003743">
    <property type="term" value="F:translation initiation factor activity"/>
    <property type="evidence" value="ECO:0007669"/>
    <property type="project" value="UniProtKB-KW"/>
</dbReference>
<gene>
    <name evidence="7" type="ORF">GIB67_039918</name>
</gene>
<dbReference type="InterPro" id="IPR009000">
    <property type="entry name" value="Transl_B-barrel_sf"/>
</dbReference>
<dbReference type="GO" id="GO:0005829">
    <property type="term" value="C:cytosol"/>
    <property type="evidence" value="ECO:0007669"/>
    <property type="project" value="TreeGrafter"/>
</dbReference>
<dbReference type="GO" id="GO:0005850">
    <property type="term" value="C:eukaryotic translation initiation factor 2 complex"/>
    <property type="evidence" value="ECO:0007669"/>
    <property type="project" value="TreeGrafter"/>
</dbReference>
<dbReference type="InterPro" id="IPR044127">
    <property type="entry name" value="eIF2g_dom_2"/>
</dbReference>
<keyword evidence="5" id="KW-0342">GTP-binding</keyword>
<dbReference type="SUPFAM" id="SSF52540">
    <property type="entry name" value="P-loop containing nucleoside triphosphate hydrolases"/>
    <property type="match status" value="1"/>
</dbReference>
<dbReference type="EMBL" id="JACGCM010000309">
    <property type="protein sequence ID" value="KAF6173967.1"/>
    <property type="molecule type" value="Genomic_DNA"/>
</dbReference>
<accession>A0A7J7P3D6</accession>
<evidence type="ECO:0000256" key="2">
    <source>
        <dbReference type="ARBA" id="ARBA00022741"/>
    </source>
</evidence>
<dbReference type="InterPro" id="IPR000795">
    <property type="entry name" value="T_Tr_GTP-bd_dom"/>
</dbReference>
<keyword evidence="4" id="KW-0648">Protein biosynthesis</keyword>
<dbReference type="GO" id="GO:0005525">
    <property type="term" value="F:GTP binding"/>
    <property type="evidence" value="ECO:0007669"/>
    <property type="project" value="UniProtKB-KW"/>
</dbReference>
<sequence>MNTARSYGSAKEDSPLCDVPGCGAKKKLLRHVSFVVCPGHDILMATMLNGVAIMDGALLLIAANKICSQPQTLEHLAAIEIMCLKHIIILQKKVDLVQQDVSLNQHSIIQEHIRIPIPKKDFESPPNMIIIRSFDVNKPGSEHDAMKGSVAGGSILRGVLKMNQIIEIRPGIVVKHENGNIRCTPIYSKVVSLFAAEQNELQFAVPGDLLGLAPRWTLL</sequence>
<evidence type="ECO:0000259" key="6">
    <source>
        <dbReference type="Pfam" id="PF00009"/>
    </source>
</evidence>
<dbReference type="Pfam" id="PF00009">
    <property type="entry name" value="GTP_EFTU"/>
    <property type="match status" value="1"/>
</dbReference>
<dbReference type="GO" id="GO:0000049">
    <property type="term" value="F:tRNA binding"/>
    <property type="evidence" value="ECO:0007669"/>
    <property type="project" value="InterPro"/>
</dbReference>
<protein>
    <recommendedName>
        <fullName evidence="6">Tr-type G domain-containing protein</fullName>
    </recommendedName>
</protein>
<dbReference type="Gene3D" id="3.40.50.300">
    <property type="entry name" value="P-loop containing nucleotide triphosphate hydrolases"/>
    <property type="match status" value="1"/>
</dbReference>
<comment type="caution">
    <text evidence="7">The sequence shown here is derived from an EMBL/GenBank/DDBJ whole genome shotgun (WGS) entry which is preliminary data.</text>
</comment>
<reference evidence="7 8" key="1">
    <citation type="journal article" date="2020" name="IScience">
        <title>Genome Sequencing of the Endangered Kingdonia uniflora (Circaeasteraceae, Ranunculales) Reveals Potential Mechanisms of Evolutionary Specialization.</title>
        <authorList>
            <person name="Sun Y."/>
            <person name="Deng T."/>
            <person name="Zhang A."/>
            <person name="Moore M.J."/>
            <person name="Landis J.B."/>
            <person name="Lin N."/>
            <person name="Zhang H."/>
            <person name="Zhang X."/>
            <person name="Huang J."/>
            <person name="Zhang X."/>
            <person name="Sun H."/>
            <person name="Wang H."/>
        </authorList>
    </citation>
    <scope>NUCLEOTIDE SEQUENCE [LARGE SCALE GENOMIC DNA]</scope>
    <source>
        <strain evidence="7">TB1705</strain>
        <tissue evidence="7">Leaf</tissue>
    </source>
</reference>